<name>A0A2T1A6W2_9ACTN</name>
<dbReference type="RefSeq" id="WP_170110928.1">
    <property type="nucleotide sequence ID" value="NZ_PVUE01000001.1"/>
</dbReference>
<dbReference type="InterPro" id="IPR001647">
    <property type="entry name" value="HTH_TetR"/>
</dbReference>
<dbReference type="PROSITE" id="PS01081">
    <property type="entry name" value="HTH_TETR_1"/>
    <property type="match status" value="1"/>
</dbReference>
<dbReference type="EMBL" id="PVUE01000001">
    <property type="protein sequence ID" value="PRZ44336.1"/>
    <property type="molecule type" value="Genomic_DNA"/>
</dbReference>
<evidence type="ECO:0000256" key="2">
    <source>
        <dbReference type="PROSITE-ProRule" id="PRU00335"/>
    </source>
</evidence>
<keyword evidence="1 2" id="KW-0238">DNA-binding</keyword>
<reference evidence="4 5" key="1">
    <citation type="submission" date="2018-03" db="EMBL/GenBank/DDBJ databases">
        <title>Genomic Encyclopedia of Archaeal and Bacterial Type Strains, Phase II (KMG-II): from individual species to whole genera.</title>
        <authorList>
            <person name="Goeker M."/>
        </authorList>
    </citation>
    <scope>NUCLEOTIDE SEQUENCE [LARGE SCALE GENOMIC DNA]</scope>
    <source>
        <strain evidence="4 5">DSM 100065</strain>
    </source>
</reference>
<sequence length="389" mass="42552">MSSSEAVKTTRPRNRKSQIVAAAADLFRVHGYHGVALADVADAVGISAPALYRHVRNKQELLLTTVQGGFNSLDGAARRSTDVDGLVTALVTLSMTRSGLAGLWQREARHLPDEEHAALRAQLTDLVKHMAGLLRAERNDLTDANAELVAWSLLGVLASLAARRVDLPSRRLEHVARQVAYAVVRCDVRADPAAKLVNRRSHRSDSESRREQLLNAAAELFDRRGFGSVSMNDIGSAVGIAGPSVYKHFAGKADLLAAVMVRGYERLHAGLPQVHAAPDPRTALTILMRSHIDFSVQNSYLIGLLISERDQLPDKERAASVRAQKDYLDVWVRIVDRALPGREPGELQLMVNAAFTVINNLVRTGRTNRRSDLADRLTELTLAIVATDL</sequence>
<dbReference type="PANTHER" id="PTHR30055:SF237">
    <property type="entry name" value="TRANSCRIPTIONAL REPRESSOR MCE3R"/>
    <property type="match status" value="1"/>
</dbReference>
<dbReference type="Pfam" id="PF00440">
    <property type="entry name" value="TetR_N"/>
    <property type="match status" value="2"/>
</dbReference>
<evidence type="ECO:0000313" key="5">
    <source>
        <dbReference type="Proteomes" id="UP000237752"/>
    </source>
</evidence>
<protein>
    <submittedName>
        <fullName evidence="4">TetR family transcriptional regulator</fullName>
    </submittedName>
</protein>
<dbReference type="Proteomes" id="UP000237752">
    <property type="component" value="Unassembled WGS sequence"/>
</dbReference>
<accession>A0A2T1A6W2</accession>
<organism evidence="4 5">
    <name type="scientific">Antricoccus suffuscus</name>
    <dbReference type="NCBI Taxonomy" id="1629062"/>
    <lineage>
        <taxon>Bacteria</taxon>
        <taxon>Bacillati</taxon>
        <taxon>Actinomycetota</taxon>
        <taxon>Actinomycetes</taxon>
        <taxon>Geodermatophilales</taxon>
        <taxon>Antricoccaceae</taxon>
        <taxon>Antricoccus</taxon>
    </lineage>
</organism>
<dbReference type="Gene3D" id="1.10.357.10">
    <property type="entry name" value="Tetracycline Repressor, domain 2"/>
    <property type="match status" value="2"/>
</dbReference>
<feature type="domain" description="HTH tetR-type" evidence="3">
    <location>
        <begin position="207"/>
        <end position="267"/>
    </location>
</feature>
<keyword evidence="5" id="KW-1185">Reference proteome</keyword>
<dbReference type="GO" id="GO:0003700">
    <property type="term" value="F:DNA-binding transcription factor activity"/>
    <property type="evidence" value="ECO:0007669"/>
    <property type="project" value="TreeGrafter"/>
</dbReference>
<evidence type="ECO:0000256" key="1">
    <source>
        <dbReference type="ARBA" id="ARBA00023125"/>
    </source>
</evidence>
<feature type="DNA-binding region" description="H-T-H motif" evidence="2">
    <location>
        <begin position="230"/>
        <end position="249"/>
    </location>
</feature>
<proteinExistence type="predicted"/>
<dbReference type="AlphaFoldDB" id="A0A2T1A6W2"/>
<dbReference type="GO" id="GO:0000976">
    <property type="term" value="F:transcription cis-regulatory region binding"/>
    <property type="evidence" value="ECO:0007669"/>
    <property type="project" value="TreeGrafter"/>
</dbReference>
<comment type="caution">
    <text evidence="4">The sequence shown here is derived from an EMBL/GenBank/DDBJ whole genome shotgun (WGS) entry which is preliminary data.</text>
</comment>
<feature type="DNA-binding region" description="H-T-H motif" evidence="2">
    <location>
        <begin position="36"/>
        <end position="55"/>
    </location>
</feature>
<dbReference type="PANTHER" id="PTHR30055">
    <property type="entry name" value="HTH-TYPE TRANSCRIPTIONAL REGULATOR RUTR"/>
    <property type="match status" value="1"/>
</dbReference>
<dbReference type="InterPro" id="IPR009057">
    <property type="entry name" value="Homeodomain-like_sf"/>
</dbReference>
<feature type="domain" description="HTH tetR-type" evidence="3">
    <location>
        <begin position="13"/>
        <end position="73"/>
    </location>
</feature>
<gene>
    <name evidence="4" type="ORF">CLV47_101462</name>
</gene>
<evidence type="ECO:0000313" key="4">
    <source>
        <dbReference type="EMBL" id="PRZ44336.1"/>
    </source>
</evidence>
<dbReference type="InterPro" id="IPR023772">
    <property type="entry name" value="DNA-bd_HTH_TetR-type_CS"/>
</dbReference>
<evidence type="ECO:0000259" key="3">
    <source>
        <dbReference type="PROSITE" id="PS50977"/>
    </source>
</evidence>
<dbReference type="PROSITE" id="PS50977">
    <property type="entry name" value="HTH_TETR_2"/>
    <property type="match status" value="2"/>
</dbReference>
<dbReference type="InterPro" id="IPR050109">
    <property type="entry name" value="HTH-type_TetR-like_transc_reg"/>
</dbReference>
<dbReference type="SUPFAM" id="SSF46689">
    <property type="entry name" value="Homeodomain-like"/>
    <property type="match status" value="2"/>
</dbReference>
<dbReference type="PRINTS" id="PR00455">
    <property type="entry name" value="HTHTETR"/>
</dbReference>
<dbReference type="Gene3D" id="1.10.10.60">
    <property type="entry name" value="Homeodomain-like"/>
    <property type="match status" value="2"/>
</dbReference>